<dbReference type="EMBL" id="BART01003552">
    <property type="protein sequence ID" value="GAG58208.1"/>
    <property type="molecule type" value="Genomic_DNA"/>
</dbReference>
<name>X0ZCY8_9ZZZZ</name>
<gene>
    <name evidence="2" type="ORF">S01H4_09684</name>
</gene>
<feature type="non-terminal residue" evidence="2">
    <location>
        <position position="1"/>
    </location>
</feature>
<feature type="region of interest" description="Disordered" evidence="1">
    <location>
        <begin position="86"/>
        <end position="113"/>
    </location>
</feature>
<organism evidence="2">
    <name type="scientific">marine sediment metagenome</name>
    <dbReference type="NCBI Taxonomy" id="412755"/>
    <lineage>
        <taxon>unclassified sequences</taxon>
        <taxon>metagenomes</taxon>
        <taxon>ecological metagenomes</taxon>
    </lineage>
</organism>
<reference evidence="2" key="1">
    <citation type="journal article" date="2014" name="Front. Microbiol.">
        <title>High frequency of phylogenetically diverse reductive dehalogenase-homologous genes in deep subseafloor sedimentary metagenomes.</title>
        <authorList>
            <person name="Kawai M."/>
            <person name="Futagami T."/>
            <person name="Toyoda A."/>
            <person name="Takaki Y."/>
            <person name="Nishi S."/>
            <person name="Hori S."/>
            <person name="Arai W."/>
            <person name="Tsubouchi T."/>
            <person name="Morono Y."/>
            <person name="Uchiyama I."/>
            <person name="Ito T."/>
            <person name="Fujiyama A."/>
            <person name="Inagaki F."/>
            <person name="Takami H."/>
        </authorList>
    </citation>
    <scope>NUCLEOTIDE SEQUENCE</scope>
    <source>
        <strain evidence="2">Expedition CK06-06</strain>
    </source>
</reference>
<protein>
    <submittedName>
        <fullName evidence="2">Uncharacterized protein</fullName>
    </submittedName>
</protein>
<proteinExistence type="predicted"/>
<evidence type="ECO:0000313" key="2">
    <source>
        <dbReference type="EMBL" id="GAG58208.1"/>
    </source>
</evidence>
<accession>X0ZCY8</accession>
<evidence type="ECO:0000256" key="1">
    <source>
        <dbReference type="SAM" id="MobiDB-lite"/>
    </source>
</evidence>
<comment type="caution">
    <text evidence="2">The sequence shown here is derived from an EMBL/GenBank/DDBJ whole genome shotgun (WGS) entry which is preliminary data.</text>
</comment>
<sequence length="253" mass="29030">GQVVSASSMADRVKTEADAKEAIFKAEFTVWEAKCNEIESENEGIRQRNKSRENLIAAATSQFETEQANYERELREYQDKIEQRKASMAAATPDETGYVPEAPPAPLEPERPSPLDPRIEAIKRDHPVEQEKTFLPEPKPEPSIRYYIELRDLLYAKLSEMKERETSMEETFARRILRLQAEGMGAADAIILNIGDDFLEYLMESRIRGLGRLLPRISRVYLRNPKNSDLLYLVTYEYYANSLTVSIGSTFLR</sequence>
<dbReference type="AlphaFoldDB" id="X0ZCY8"/>